<feature type="region of interest" description="Disordered" evidence="1">
    <location>
        <begin position="295"/>
        <end position="350"/>
    </location>
</feature>
<dbReference type="PANTHER" id="PTHR22708:SF0">
    <property type="entry name" value="LEUCINE-RICH REPEAT-CONTAINING PROTEIN 56"/>
    <property type="match status" value="1"/>
</dbReference>
<feature type="region of interest" description="Disordered" evidence="1">
    <location>
        <begin position="375"/>
        <end position="431"/>
    </location>
</feature>
<dbReference type="InterPro" id="IPR032675">
    <property type="entry name" value="LRR_dom_sf"/>
</dbReference>
<feature type="compositionally biased region" description="Acidic residues" evidence="1">
    <location>
        <begin position="298"/>
        <end position="317"/>
    </location>
</feature>
<organism evidence="2 3">
    <name type="scientific">Liparis tanakae</name>
    <name type="common">Tanaka's snailfish</name>
    <dbReference type="NCBI Taxonomy" id="230148"/>
    <lineage>
        <taxon>Eukaryota</taxon>
        <taxon>Metazoa</taxon>
        <taxon>Chordata</taxon>
        <taxon>Craniata</taxon>
        <taxon>Vertebrata</taxon>
        <taxon>Euteleostomi</taxon>
        <taxon>Actinopterygii</taxon>
        <taxon>Neopterygii</taxon>
        <taxon>Teleostei</taxon>
        <taxon>Neoteleostei</taxon>
        <taxon>Acanthomorphata</taxon>
        <taxon>Eupercaria</taxon>
        <taxon>Perciformes</taxon>
        <taxon>Cottioidei</taxon>
        <taxon>Cottales</taxon>
        <taxon>Liparidae</taxon>
        <taxon>Liparis</taxon>
    </lineage>
</organism>
<dbReference type="SUPFAM" id="SSF52058">
    <property type="entry name" value="L domain-like"/>
    <property type="match status" value="1"/>
</dbReference>
<comment type="caution">
    <text evidence="2">The sequence shown here is derived from an EMBL/GenBank/DDBJ whole genome shotgun (WGS) entry which is preliminary data.</text>
</comment>
<dbReference type="InterPro" id="IPR040091">
    <property type="entry name" value="LRRC56"/>
</dbReference>
<dbReference type="AlphaFoldDB" id="A0A4Z2JF51"/>
<evidence type="ECO:0000313" key="2">
    <source>
        <dbReference type="EMBL" id="TNN87902.1"/>
    </source>
</evidence>
<dbReference type="Gene3D" id="3.80.10.10">
    <property type="entry name" value="Ribonuclease Inhibitor"/>
    <property type="match status" value="1"/>
</dbReference>
<accession>A0A4Z2JF51</accession>
<gene>
    <name evidence="2" type="primary">Lrrc56</name>
    <name evidence="2" type="ORF">EYF80_001866</name>
</gene>
<dbReference type="PANTHER" id="PTHR22708">
    <property type="entry name" value="LEUCINE-RICH REPEAT-CONTAINING PROTEIN 56"/>
    <property type="match status" value="1"/>
</dbReference>
<name>A0A4Z2JF51_9TELE</name>
<proteinExistence type="predicted"/>
<dbReference type="OrthoDB" id="676979at2759"/>
<evidence type="ECO:0000313" key="3">
    <source>
        <dbReference type="Proteomes" id="UP000314294"/>
    </source>
</evidence>
<reference evidence="2 3" key="1">
    <citation type="submission" date="2019-03" db="EMBL/GenBank/DDBJ databases">
        <title>First draft genome of Liparis tanakae, snailfish: a comprehensive survey of snailfish specific genes.</title>
        <authorList>
            <person name="Kim W."/>
            <person name="Song I."/>
            <person name="Jeong J.-H."/>
            <person name="Kim D."/>
            <person name="Kim S."/>
            <person name="Ryu S."/>
            <person name="Song J.Y."/>
            <person name="Lee S.K."/>
        </authorList>
    </citation>
    <scope>NUCLEOTIDE SEQUENCE [LARGE SCALE GENOMIC DNA]</scope>
    <source>
        <tissue evidence="2">Muscle</tissue>
    </source>
</reference>
<dbReference type="Proteomes" id="UP000314294">
    <property type="component" value="Unassembled WGS sequence"/>
</dbReference>
<feature type="compositionally biased region" description="Polar residues" evidence="1">
    <location>
        <begin position="339"/>
        <end position="350"/>
    </location>
</feature>
<protein>
    <submittedName>
        <fullName evidence="2">Leucine-rich repeat-containing protein 56</fullName>
    </submittedName>
</protein>
<feature type="compositionally biased region" description="Basic and acidic residues" evidence="1">
    <location>
        <begin position="318"/>
        <end position="338"/>
    </location>
</feature>
<evidence type="ECO:0000256" key="1">
    <source>
        <dbReference type="SAM" id="MobiDB-lite"/>
    </source>
</evidence>
<keyword evidence="3" id="KW-1185">Reference proteome</keyword>
<dbReference type="EMBL" id="SRLO01000008">
    <property type="protein sequence ID" value="TNN87902.1"/>
    <property type="molecule type" value="Genomic_DNA"/>
</dbReference>
<sequence length="495" mass="54762">MKQCCIKTKSSTVYAVNFRLSQESLCGTRDLSHVTLLEICVNTQENTLGNIGAYLPKLVNLKMNNSTIMSVRDLGTTLCYLQELYVAYNNVSDLSQVGMLENLQLLDLEGNEVDDLVQIQYLGLAGNLQTLTLEGNPVCAQPNPNAIQMADYSYRAAVRELVPQLRYLDDVRVEDDGLSSSSTMGEDWAILRDSIRDCNSSQAATQDGAGKIVFCGNPVQAIRARREKLRTAPTRSTLTHRDLPIHIPEHTYDLEETDVRERVDVFAELRAWREQHRSRLQAIETERLPQVLAICHSDEEEGGDDDDDDDDDDEEDRFCDVRKHNSDEEHGAEKHGSSRDTASPVSSLQGLSPALHHRKAFSPVVAGLSLCPDATLSPSPPGRTTLTAGNHKPPGLRARRLRLSQTSSQHLSDLRAGRSPGTTDAPSGGSGLCLQQLTMTDEPLLVQPAYVPRPPPTSAFGERLMGSRYGINKVYFYIPFCMPCSIKTTYFKVAV</sequence>